<reference evidence="1 2" key="1">
    <citation type="submission" date="2013-07" db="EMBL/GenBank/DDBJ databases">
        <title>Comparative Genomic and Metabolomic Analysis of Twelve Strains of Pseudoalteromonas luteoviolacea.</title>
        <authorList>
            <person name="Vynne N.G."/>
            <person name="Mansson M."/>
            <person name="Gram L."/>
        </authorList>
    </citation>
    <scope>NUCLEOTIDE SEQUENCE [LARGE SCALE GENOMIC DNA]</scope>
    <source>
        <strain evidence="1 2">DSM 6061</strain>
    </source>
</reference>
<name>A0A166YYQ4_9GAMM</name>
<gene>
    <name evidence="1" type="ORF">N475_08695</name>
</gene>
<organism evidence="1 2">
    <name type="scientific">Pseudoalteromonas luteoviolacea DSM 6061</name>
    <dbReference type="NCBI Taxonomy" id="1365250"/>
    <lineage>
        <taxon>Bacteria</taxon>
        <taxon>Pseudomonadati</taxon>
        <taxon>Pseudomonadota</taxon>
        <taxon>Gammaproteobacteria</taxon>
        <taxon>Alteromonadales</taxon>
        <taxon>Pseudoalteromonadaceae</taxon>
        <taxon>Pseudoalteromonas</taxon>
    </lineage>
</organism>
<dbReference type="Proteomes" id="UP000076643">
    <property type="component" value="Unassembled WGS sequence"/>
</dbReference>
<evidence type="ECO:0000313" key="1">
    <source>
        <dbReference type="EMBL" id="KZN43638.1"/>
    </source>
</evidence>
<evidence type="ECO:0000313" key="2">
    <source>
        <dbReference type="Proteomes" id="UP000076643"/>
    </source>
</evidence>
<dbReference type="AlphaFoldDB" id="A0A166YYQ4"/>
<dbReference type="PATRIC" id="fig|1365250.3.peg.721"/>
<proteinExistence type="predicted"/>
<sequence length="184" mass="20690">MTPNKVMLILKAHALEVGKTNSSNTLPKTAQQALDFRVDDWIVNAATVLAQDISKMDAGIKCALQCIDKNPQLAKEYLLEAIAHETKLEPVEVKRDSQGCWTHPDLPFLETLSFDKINGWLHHLNLKLAYQSMKKGTHDYNQFVVEQNRNISLWEPTCNVEGAFLILIDNSSDEPIAFFAVPLS</sequence>
<dbReference type="RefSeq" id="WP_063358435.1">
    <property type="nucleotide sequence ID" value="NZ_AQHB01000025.1"/>
</dbReference>
<protein>
    <submittedName>
        <fullName evidence="1">Uncharacterized protein</fullName>
    </submittedName>
</protein>
<accession>A0A166YYQ4</accession>
<dbReference type="EMBL" id="AUYB01000078">
    <property type="protein sequence ID" value="KZN43638.1"/>
    <property type="molecule type" value="Genomic_DNA"/>
</dbReference>
<comment type="caution">
    <text evidence="1">The sequence shown here is derived from an EMBL/GenBank/DDBJ whole genome shotgun (WGS) entry which is preliminary data.</text>
</comment>
<keyword evidence="2" id="KW-1185">Reference proteome</keyword>